<evidence type="ECO:0000313" key="1">
    <source>
        <dbReference type="EMBL" id="UYV65792.1"/>
    </source>
</evidence>
<evidence type="ECO:0000313" key="2">
    <source>
        <dbReference type="Proteomes" id="UP001235939"/>
    </source>
</evidence>
<gene>
    <name evidence="1" type="ORF">LAZ67_3005473</name>
</gene>
<name>A0ABY6KDH2_9ARAC</name>
<dbReference type="EMBL" id="CP092865">
    <property type="protein sequence ID" value="UYV65792.1"/>
    <property type="molecule type" value="Genomic_DNA"/>
</dbReference>
<proteinExistence type="predicted"/>
<protein>
    <submittedName>
        <fullName evidence="1">Uncharacterized protein</fullName>
    </submittedName>
</protein>
<organism evidence="1 2">
    <name type="scientific">Cordylochernes scorpioides</name>
    <dbReference type="NCBI Taxonomy" id="51811"/>
    <lineage>
        <taxon>Eukaryota</taxon>
        <taxon>Metazoa</taxon>
        <taxon>Ecdysozoa</taxon>
        <taxon>Arthropoda</taxon>
        <taxon>Chelicerata</taxon>
        <taxon>Arachnida</taxon>
        <taxon>Pseudoscorpiones</taxon>
        <taxon>Cheliferoidea</taxon>
        <taxon>Chernetidae</taxon>
        <taxon>Cordylochernes</taxon>
    </lineage>
</organism>
<accession>A0ABY6KDH2</accession>
<sequence>MGIIPLTEGNELADMLAKEAGTMQKVNYTKTPISHIKQELGIKTIPEWNKLWITSRNGSQTRAFFKTIEEKEEKKNQL</sequence>
<keyword evidence="2" id="KW-1185">Reference proteome</keyword>
<dbReference type="Proteomes" id="UP001235939">
    <property type="component" value="Chromosome 03"/>
</dbReference>
<reference evidence="1 2" key="1">
    <citation type="submission" date="2022-01" db="EMBL/GenBank/DDBJ databases">
        <title>A chromosomal length assembly of Cordylochernes scorpioides.</title>
        <authorList>
            <person name="Zeh D."/>
            <person name="Zeh J."/>
        </authorList>
    </citation>
    <scope>NUCLEOTIDE SEQUENCE [LARGE SCALE GENOMIC DNA]</scope>
    <source>
        <strain evidence="1">IN4F17</strain>
        <tissue evidence="1">Whole Body</tissue>
    </source>
</reference>